<comment type="subcellular location">
    <subcellularLocation>
        <location evidence="1">Cytoplasm</location>
    </subcellularLocation>
</comment>
<keyword evidence="7" id="KW-1185">Reference proteome</keyword>
<dbReference type="OrthoDB" id="9797132at2"/>
<keyword evidence="2" id="KW-0963">Cytoplasm</keyword>
<gene>
    <name evidence="6" type="primary">ric</name>
    <name evidence="6" type="ORF">DQQ10_00060</name>
</gene>
<keyword evidence="4" id="KW-0408">Iron</keyword>
<evidence type="ECO:0000259" key="5">
    <source>
        <dbReference type="Pfam" id="PF01814"/>
    </source>
</evidence>
<accession>A0A364Y6I9</accession>
<dbReference type="RefSeq" id="WP_112744767.1">
    <property type="nucleotide sequence ID" value="NZ_QMFY01000001.1"/>
</dbReference>
<dbReference type="PANTHER" id="PTHR36438">
    <property type="entry name" value="IRON-SULFUR CLUSTER REPAIR PROTEIN YTFE"/>
    <property type="match status" value="1"/>
</dbReference>
<evidence type="ECO:0000256" key="2">
    <source>
        <dbReference type="ARBA" id="ARBA00022490"/>
    </source>
</evidence>
<dbReference type="InterPro" id="IPR012312">
    <property type="entry name" value="Hemerythrin-like"/>
</dbReference>
<sequence>MGTYLNNTLEGNLQTVAQLAISHPGALAVFTKYNIDYCCGGNRSLEDACRRIGLAPEKIKAEIIQQSQGEINDAVHPQHWRSSFLADYIIENHHHYVKRAIPEIQAFLDKVCDAHGNDCLALLQIREHFLDLSEDLTSHMKKEELVLFPAIKRLEAQQHLDHPLADSIQAPIEAMEHDHVAAGELIKQIRTLSNNYTPPDFACPTFKITYQKLHEFDNDLMKHVHLENNILFARYKEKATLGGSCSL</sequence>
<proteinExistence type="predicted"/>
<reference evidence="6 7" key="1">
    <citation type="submission" date="2018-06" db="EMBL/GenBank/DDBJ databases">
        <title>Chryseolinea flavus sp. nov., a member of the phylum Bacteroidetes isolated from soil.</title>
        <authorList>
            <person name="Li Y."/>
            <person name="Wang J."/>
        </authorList>
    </citation>
    <scope>NUCLEOTIDE SEQUENCE [LARGE SCALE GENOMIC DNA]</scope>
    <source>
        <strain evidence="6 7">SDU1-6</strain>
    </source>
</reference>
<dbReference type="NCBIfam" id="TIGR03652">
    <property type="entry name" value="FeS_repair_RIC"/>
    <property type="match status" value="1"/>
</dbReference>
<dbReference type="Pfam" id="PF04405">
    <property type="entry name" value="ScdA_N"/>
    <property type="match status" value="1"/>
</dbReference>
<organism evidence="6 7">
    <name type="scientific">Pseudochryseolinea flava</name>
    <dbReference type="NCBI Taxonomy" id="2059302"/>
    <lineage>
        <taxon>Bacteria</taxon>
        <taxon>Pseudomonadati</taxon>
        <taxon>Bacteroidota</taxon>
        <taxon>Cytophagia</taxon>
        <taxon>Cytophagales</taxon>
        <taxon>Fulvivirgaceae</taxon>
        <taxon>Pseudochryseolinea</taxon>
    </lineage>
</organism>
<dbReference type="PANTHER" id="PTHR36438:SF1">
    <property type="entry name" value="IRON-SULFUR CLUSTER REPAIR PROTEIN YTFE"/>
    <property type="match status" value="1"/>
</dbReference>
<feature type="domain" description="Hemerythrin-like" evidence="5">
    <location>
        <begin position="88"/>
        <end position="234"/>
    </location>
</feature>
<evidence type="ECO:0000313" key="6">
    <source>
        <dbReference type="EMBL" id="RAW02550.1"/>
    </source>
</evidence>
<evidence type="ECO:0000256" key="3">
    <source>
        <dbReference type="ARBA" id="ARBA00022723"/>
    </source>
</evidence>
<comment type="caution">
    <text evidence="6">The sequence shown here is derived from an EMBL/GenBank/DDBJ whole genome shotgun (WGS) entry which is preliminary data.</text>
</comment>
<evidence type="ECO:0000256" key="4">
    <source>
        <dbReference type="ARBA" id="ARBA00023004"/>
    </source>
</evidence>
<name>A0A364Y6I9_9BACT</name>
<keyword evidence="3" id="KW-0479">Metal-binding</keyword>
<protein>
    <submittedName>
        <fullName evidence="6">Iron-sulfur cluster repair di-iron protein</fullName>
    </submittedName>
</protein>
<dbReference type="GO" id="GO:0046872">
    <property type="term" value="F:metal ion binding"/>
    <property type="evidence" value="ECO:0007669"/>
    <property type="project" value="UniProtKB-KW"/>
</dbReference>
<dbReference type="AlphaFoldDB" id="A0A364Y6I9"/>
<evidence type="ECO:0000256" key="1">
    <source>
        <dbReference type="ARBA" id="ARBA00004496"/>
    </source>
</evidence>
<dbReference type="EMBL" id="QMFY01000001">
    <property type="protein sequence ID" value="RAW02550.1"/>
    <property type="molecule type" value="Genomic_DNA"/>
</dbReference>
<dbReference type="GO" id="GO:0005737">
    <property type="term" value="C:cytoplasm"/>
    <property type="evidence" value="ECO:0007669"/>
    <property type="project" value="UniProtKB-SubCell"/>
</dbReference>
<dbReference type="Gene3D" id="1.20.120.520">
    <property type="entry name" value="nmb1532 protein domain like"/>
    <property type="match status" value="1"/>
</dbReference>
<dbReference type="Proteomes" id="UP000251889">
    <property type="component" value="Unassembled WGS sequence"/>
</dbReference>
<dbReference type="Pfam" id="PF01814">
    <property type="entry name" value="Hemerythrin"/>
    <property type="match status" value="1"/>
</dbReference>
<dbReference type="InterPro" id="IPR019903">
    <property type="entry name" value="RIC_family"/>
</dbReference>
<evidence type="ECO:0000313" key="7">
    <source>
        <dbReference type="Proteomes" id="UP000251889"/>
    </source>
</evidence>